<dbReference type="AlphaFoldDB" id="A0A093Y5E8"/>
<sequence>MPFSSSSYTSFSISTSASATRNGETQTWGYRSAREVYRDEDNTRHERSLSQRLGEEPVYEERHYDAQGRQVIDDGRQQRDGQGQRQGRIEDVIQSKQDNCVHTSRIDRLMADTDSLALRNVYIHLSSVQLCMAHWTWRPVLVEPSPRPLRG</sequence>
<gene>
    <name evidence="2" type="ORF">GQ26_0021290</name>
</gene>
<proteinExistence type="predicted"/>
<protein>
    <submittedName>
        <fullName evidence="2">Uncharacterized protein</fullName>
    </submittedName>
</protein>
<accession>A0A093Y5E8</accession>
<organism evidence="2">
    <name type="scientific">Talaromyces marneffei PM1</name>
    <dbReference type="NCBI Taxonomy" id="1077442"/>
    <lineage>
        <taxon>Eukaryota</taxon>
        <taxon>Fungi</taxon>
        <taxon>Dikarya</taxon>
        <taxon>Ascomycota</taxon>
        <taxon>Pezizomycotina</taxon>
        <taxon>Eurotiomycetes</taxon>
        <taxon>Eurotiomycetidae</taxon>
        <taxon>Eurotiales</taxon>
        <taxon>Trichocomaceae</taxon>
        <taxon>Talaromyces</taxon>
        <taxon>Talaromyces sect. Talaromyces</taxon>
    </lineage>
</organism>
<feature type="region of interest" description="Disordered" evidence="1">
    <location>
        <begin position="1"/>
        <end position="94"/>
    </location>
</feature>
<dbReference type="EMBL" id="JPOX01000002">
    <property type="protein sequence ID" value="KFX52708.1"/>
    <property type="molecule type" value="Genomic_DNA"/>
</dbReference>
<name>A0A093Y5E8_TALMA</name>
<feature type="compositionally biased region" description="Basic and acidic residues" evidence="1">
    <location>
        <begin position="32"/>
        <end position="79"/>
    </location>
</feature>
<dbReference type="HOGENOM" id="CLU_1732694_0_0_1"/>
<evidence type="ECO:0000313" key="2">
    <source>
        <dbReference type="EMBL" id="KFX52708.1"/>
    </source>
</evidence>
<evidence type="ECO:0000256" key="1">
    <source>
        <dbReference type="SAM" id="MobiDB-lite"/>
    </source>
</evidence>
<feature type="compositionally biased region" description="Low complexity" evidence="1">
    <location>
        <begin position="1"/>
        <end position="20"/>
    </location>
</feature>
<comment type="caution">
    <text evidence="2">The sequence shown here is derived from an EMBL/GenBank/DDBJ whole genome shotgun (WGS) entry which is preliminary data.</text>
</comment>
<reference evidence="2" key="1">
    <citation type="journal article" date="2014" name="PLoS Genet.">
        <title>Signature Gene Expression Reveals Novel Clues to the Molecular Mechanisms of Dimorphic Transition in Penicillium marneffei.</title>
        <authorList>
            <person name="Yang E."/>
            <person name="Wang G."/>
            <person name="Cai J."/>
            <person name="Woo P.C."/>
            <person name="Lau S.K."/>
            <person name="Yuen K.-Y."/>
            <person name="Chow W.-N."/>
            <person name="Lin X."/>
        </authorList>
    </citation>
    <scope>NUCLEOTIDE SEQUENCE [LARGE SCALE GENOMIC DNA]</scope>
    <source>
        <strain evidence="2">PM1</strain>
    </source>
</reference>